<evidence type="ECO:0000256" key="1">
    <source>
        <dbReference type="SAM" id="Phobius"/>
    </source>
</evidence>
<protein>
    <submittedName>
        <fullName evidence="2">Uncharacterized protein</fullName>
    </submittedName>
</protein>
<feature type="transmembrane region" description="Helical" evidence="1">
    <location>
        <begin position="505"/>
        <end position="525"/>
    </location>
</feature>
<reference evidence="2" key="1">
    <citation type="submission" date="2020-02" db="EMBL/GenBank/DDBJ databases">
        <authorList>
            <person name="Meier V. D."/>
        </authorList>
    </citation>
    <scope>NUCLEOTIDE SEQUENCE</scope>
    <source>
        <strain evidence="2">AVDCRST_MAG33</strain>
    </source>
</reference>
<feature type="transmembrane region" description="Helical" evidence="1">
    <location>
        <begin position="565"/>
        <end position="583"/>
    </location>
</feature>
<evidence type="ECO:0000313" key="2">
    <source>
        <dbReference type="EMBL" id="CAA9551050.1"/>
    </source>
</evidence>
<keyword evidence="1" id="KW-0812">Transmembrane</keyword>
<feature type="transmembrane region" description="Helical" evidence="1">
    <location>
        <begin position="6"/>
        <end position="25"/>
    </location>
</feature>
<feature type="transmembrane region" description="Helical" evidence="1">
    <location>
        <begin position="378"/>
        <end position="397"/>
    </location>
</feature>
<accession>A0A6J4UM84</accession>
<gene>
    <name evidence="2" type="ORF">AVDCRST_MAG33-898</name>
</gene>
<feature type="transmembrane region" description="Helical" evidence="1">
    <location>
        <begin position="537"/>
        <end position="553"/>
    </location>
</feature>
<feature type="transmembrane region" description="Helical" evidence="1">
    <location>
        <begin position="284"/>
        <end position="305"/>
    </location>
</feature>
<feature type="transmembrane region" description="Helical" evidence="1">
    <location>
        <begin position="37"/>
        <end position="56"/>
    </location>
</feature>
<keyword evidence="1" id="KW-0472">Membrane</keyword>
<feature type="transmembrane region" description="Helical" evidence="1">
    <location>
        <begin position="199"/>
        <end position="219"/>
    </location>
</feature>
<sequence length="775" mass="84068">MTIVDVLLSLVVLIPMGAVGVAALWRARLGLDPLEWFAYGVPLGWVTCSLVLLGATTLIGQLSLAVVIAALFLALSVTFALWSSAPVSAPRPSRIGRGDPVVVADAYRSPSADPVLAQMTVVAPRTEATTGGTGALALPFTADLPERSAQQFPAGIRLGERRRRKGLLGQADDLTGSSIGAWAINAVGHVRDHISPLPVIVFGVLLLVWAQFWSNAVWYEPNLSLSTTHFFADWPLHLGDVASMVYGNNFPMQAPRFAGEPYGYHYLATFTAALITRFGVLPGYALAIHSLFGMIFCLLVLYAFARRLLRRTSVAVLGTLLFFLGGSFAWLLTVQKFNATGDLWQTLRYDAWDFGGYDRDGLFAWNQVISYPFLAQRAFLYGIPLFLLILTLLLVGLRRDNQRLFIVAALVTGTLPFANGSVTLALPMILPFLALLFPVRPLGRTPLGWVRAYPINSWLTYGLIALALALPQVYLQQGSGVSGLDIQWAPGWNLRTTTDVGNEPWWWYAVKNFGFLLVLIPLGFLLRNALTSSARRLLLAVMPLFLIAQLITFQPLQGDNAKLVLLWYLAGALVAAATIGELWRRARSAFPKVVLASLTTSLLLTGILIHVELIAQDGRGGIAQSEELVVGERVRNETMSDGLFAVGQWHTNPVLMIGGRSILIGWGLHVWPHGYDATDHEAALREIMRYGPGAEDAIARYGVDYVAITPAEVEDYDANPDAYLVNYPLAISEGQFLIFAVSPEAIAVAQADGVAVPGNTAARPVAPADSTGVGQ</sequence>
<feature type="transmembrane region" description="Helical" evidence="1">
    <location>
        <begin position="312"/>
        <end position="332"/>
    </location>
</feature>
<feature type="transmembrane region" description="Helical" evidence="1">
    <location>
        <begin position="595"/>
        <end position="615"/>
    </location>
</feature>
<name>A0A6J4UM84_9BACT</name>
<keyword evidence="1" id="KW-1133">Transmembrane helix</keyword>
<dbReference type="AlphaFoldDB" id="A0A6J4UM84"/>
<proteinExistence type="predicted"/>
<feature type="transmembrane region" description="Helical" evidence="1">
    <location>
        <begin position="62"/>
        <end position="82"/>
    </location>
</feature>
<feature type="transmembrane region" description="Helical" evidence="1">
    <location>
        <begin position="404"/>
        <end position="419"/>
    </location>
</feature>
<organism evidence="2">
    <name type="scientific">uncultured Thermomicrobiales bacterium</name>
    <dbReference type="NCBI Taxonomy" id="1645740"/>
    <lineage>
        <taxon>Bacteria</taxon>
        <taxon>Pseudomonadati</taxon>
        <taxon>Thermomicrobiota</taxon>
        <taxon>Thermomicrobia</taxon>
        <taxon>Thermomicrobiales</taxon>
        <taxon>environmental samples</taxon>
    </lineage>
</organism>
<dbReference type="EMBL" id="CADCWK010000078">
    <property type="protein sequence ID" value="CAA9551050.1"/>
    <property type="molecule type" value="Genomic_DNA"/>
</dbReference>